<dbReference type="EMBL" id="JPMI01000291">
    <property type="protein sequence ID" value="KFA88411.1"/>
    <property type="molecule type" value="Genomic_DNA"/>
</dbReference>
<dbReference type="Proteomes" id="UP000028547">
    <property type="component" value="Unassembled WGS sequence"/>
</dbReference>
<evidence type="ECO:0000256" key="1">
    <source>
        <dbReference type="SAM" id="MobiDB-lite"/>
    </source>
</evidence>
<dbReference type="RefSeq" id="WP_043408580.1">
    <property type="nucleotide sequence ID" value="NZ_JPMI01000291.1"/>
</dbReference>
<protein>
    <submittedName>
        <fullName evidence="2">Uncharacterized protein</fullName>
    </submittedName>
</protein>
<evidence type="ECO:0000313" key="3">
    <source>
        <dbReference type="Proteomes" id="UP000028547"/>
    </source>
</evidence>
<name>A0A084SIX6_9BACT</name>
<dbReference type="AlphaFoldDB" id="A0A084SIX6"/>
<feature type="region of interest" description="Disordered" evidence="1">
    <location>
        <begin position="87"/>
        <end position="110"/>
    </location>
</feature>
<evidence type="ECO:0000313" key="2">
    <source>
        <dbReference type="EMBL" id="KFA88411.1"/>
    </source>
</evidence>
<reference evidence="2 3" key="1">
    <citation type="submission" date="2014-07" db="EMBL/GenBank/DDBJ databases">
        <title>Draft Genome Sequence of Gephyronic Acid Producer, Cystobacter violaceus Strain Cb vi76.</title>
        <authorList>
            <person name="Stevens D.C."/>
            <person name="Young J."/>
            <person name="Carmichael R."/>
            <person name="Tan J."/>
            <person name="Taylor R.E."/>
        </authorList>
    </citation>
    <scope>NUCLEOTIDE SEQUENCE [LARGE SCALE GENOMIC DNA]</scope>
    <source>
        <strain evidence="2 3">Cb vi76</strain>
    </source>
</reference>
<accession>A0A084SIX6</accession>
<organism evidence="2 3">
    <name type="scientific">Archangium violaceum Cb vi76</name>
    <dbReference type="NCBI Taxonomy" id="1406225"/>
    <lineage>
        <taxon>Bacteria</taxon>
        <taxon>Pseudomonadati</taxon>
        <taxon>Myxococcota</taxon>
        <taxon>Myxococcia</taxon>
        <taxon>Myxococcales</taxon>
        <taxon>Cystobacterineae</taxon>
        <taxon>Archangiaceae</taxon>
        <taxon>Archangium</taxon>
    </lineage>
</organism>
<sequence length="127" mass="14318">MNQDPVTLVAALRNALEDTGRDFSSMPFFVRPMVRGGFAKRTGQSLEDWQRLASALLSEVKPDTEPARVRERHPRLREQLAQLAENYRTAPERASKGMGALAGTLQRVQESSRRREEAVRALISWLG</sequence>
<proteinExistence type="predicted"/>
<gene>
    <name evidence="2" type="ORF">Q664_41010</name>
</gene>
<comment type="caution">
    <text evidence="2">The sequence shown here is derived from an EMBL/GenBank/DDBJ whole genome shotgun (WGS) entry which is preliminary data.</text>
</comment>